<dbReference type="Gene3D" id="1.25.40.10">
    <property type="entry name" value="Tetratricopeptide repeat domain"/>
    <property type="match status" value="1"/>
</dbReference>
<dbReference type="RefSeq" id="XP_012762022.2">
    <property type="nucleotide sequence ID" value="XM_012906568.2"/>
</dbReference>
<feature type="compositionally biased region" description="Basic and acidic residues" evidence="1">
    <location>
        <begin position="1263"/>
        <end position="1280"/>
    </location>
</feature>
<dbReference type="KEGG" id="prei:PRSY57_0619500"/>
<name>A0A151LPI8_PLARE</name>
<proteinExistence type="predicted"/>
<dbReference type="InterPro" id="IPR038375">
    <property type="entry name" value="NDUFAF7_sf"/>
</dbReference>
<dbReference type="Gene3D" id="3.40.50.12710">
    <property type="match status" value="1"/>
</dbReference>
<gene>
    <name evidence="2" type="ORF">PRSY57_0619500</name>
</gene>
<comment type="caution">
    <text evidence="2">The sequence shown here is derived from an EMBL/GenBank/DDBJ whole genome shotgun (WGS) entry which is preliminary data.</text>
</comment>
<reference evidence="2 3" key="1">
    <citation type="journal article" date="2016" name="Nat. Commun.">
        <title>Genomes of cryptic chimpanzee Plasmodium species reveal key evolutionary events leading to human malaria.</title>
        <authorList>
            <person name="Sundararaman S.A."/>
            <person name="Plenderleith L.J."/>
            <person name="Liu W."/>
            <person name="Loy D.E."/>
            <person name="Learn G.H."/>
            <person name="Li Y."/>
            <person name="Shaw K.S."/>
            <person name="Ayouba A."/>
            <person name="Peeters M."/>
            <person name="Speede S."/>
            <person name="Shaw G.M."/>
            <person name="Bushman F.D."/>
            <person name="Brisson D."/>
            <person name="Rayner J.C."/>
            <person name="Sharp P.M."/>
            <person name="Hahn B.H."/>
        </authorList>
    </citation>
    <scope>NUCLEOTIDE SEQUENCE [LARGE SCALE GENOMIC DNA]</scope>
    <source>
        <strain evidence="2 3">SY57</strain>
    </source>
</reference>
<dbReference type="SUPFAM" id="SSF48452">
    <property type="entry name" value="TPR-like"/>
    <property type="match status" value="1"/>
</dbReference>
<dbReference type="EMBL" id="LVLA01000007">
    <property type="protein sequence ID" value="KYO01092.1"/>
    <property type="molecule type" value="Genomic_DNA"/>
</dbReference>
<organism evidence="2 3">
    <name type="scientific">Plasmodium reichenowi</name>
    <dbReference type="NCBI Taxonomy" id="5854"/>
    <lineage>
        <taxon>Eukaryota</taxon>
        <taxon>Sar</taxon>
        <taxon>Alveolata</taxon>
        <taxon>Apicomplexa</taxon>
        <taxon>Aconoidasida</taxon>
        <taxon>Haemosporida</taxon>
        <taxon>Plasmodiidae</taxon>
        <taxon>Plasmodium</taxon>
        <taxon>Plasmodium (Laverania)</taxon>
    </lineage>
</organism>
<feature type="region of interest" description="Disordered" evidence="1">
    <location>
        <begin position="850"/>
        <end position="887"/>
    </location>
</feature>
<evidence type="ECO:0000256" key="1">
    <source>
        <dbReference type="SAM" id="MobiDB-lite"/>
    </source>
</evidence>
<dbReference type="InterPro" id="IPR011990">
    <property type="entry name" value="TPR-like_helical_dom_sf"/>
</dbReference>
<protein>
    <recommendedName>
        <fullName evidence="4">Tetratricopeptide repeat protein</fullName>
    </recommendedName>
</protein>
<sequence length="1368" mass="160933">MIGGEVVVEKNPSKKFCIAEKERLCESVIWEMLQSYYKKAAINAWKENVVPSFVTSNSKLAKDYARVIINYMKDWFNSNECDRNVPIYILEIGAGHGKFTYLILRALSKYKKYFKSMNLPERPFVYVFTDIAKDNITYCMNHDRLKKYINTRNSSDQTFTSKNHSYDDSEFEKNGTNIYYSSTDNSYNSDNSSNNETTYYSEEKFTNDPTYSMLDFAFFDGNETTDKIYLEVTKKYIPSNTPIVLICNYVLDSLLTDAWVVKGENDFKRALISVYSPNEEKDKTDADIMLRMTVSWDWESVNIDEEINKEETDNPSDYLRKYKDIYTVLKLYSYIDKHLSFVFPVGAFILFKRMLKLSNNKLLCLIGDKGYQSYEEFKGYRDPHMVVHGSLSFMVNLNAICLFFLSLGGYYIYTPYSDNFQIVTLLMHQKNYKKNEVQNDPELANISQVGKKKIQQDNIKEFYIIDFFKNYMKDNEQRSSMRDSMYDHKNNHTISNYNNNNNNCNNYYNNNYNCNNYYNNNDCKNKIFRYSKRRLFHENVYKKIKKINLKNLNNMTIKFGGTISSFYDNMEQFPPDVLINWQKSVIHNINHNPANVNIKELISLLRYSNYDSDVFFNIRNSFINLVTYPNINGRTEKDILLDIHECYKNYYSLKNDEDIADVCGHICMKFGEFEKSIFYLKESLRKFKHNRHSSTYINIASCYKVLRNYNKSLKFIRSSIKLSNKENKYKKYISPNNNSKYNQQHNNNSHSYDLLYNIQFCCNPITYAIIGINYYVQNDGIYYLSFENRIKLTHILLLTKEEESVLKYMNAKYKKSVYDKSTSKVNFSEIKIIKLYDDNKVTTLEKLCHQDNEQNDNNNNKKKKNSNNNDNNNNNNNSNSKKEDDANKTNIINPIKHISYQNVEYLKEKLSECFDKYEFQFCVIDAPWTIKSDIVEMVLNRNKHIFTYGTLSDSSKRSEDVILKYKEKSQQISWINNNYIHDESLYESRSSLHYIQGVTSVTVTHFSMNLYNNMNKNISSKEILINDLCSILNMLQIILNLNLTGLTSNFLKKNENNNNNNINKNNNSNNVLYHTEDKTMESETDKREHEANNTLSQEEHTNNKCDVKEKNNNMVEQDIYDEDHYYCLSGITMFSQHKNISENSSVYCNYLLMNNKNEEFITKINIVGVNGSLCLKKTISNWSIQIFNVNNEKIYDKSGRIATGQNSNDVFINQYLIKTDGKCNNIQHYKEYDLKASCKDSSETIDSDIDILELSSECSSDNDENKDHENNEEDKNKDEMLNDSVETDIIPDNNYNKLLIDRNLEILKNVPGKRFYTTDKEIYENMNLDENFIDISVNNNCFYSRIIEGINMSYNKGGIMIHFKYNMV</sequence>
<dbReference type="VEuPathDB" id="PlasmoDB:PRCDC_0619500"/>
<accession>A0A151LPI8</accession>
<feature type="compositionally biased region" description="Low complexity" evidence="1">
    <location>
        <begin position="866"/>
        <end position="879"/>
    </location>
</feature>
<evidence type="ECO:0000313" key="2">
    <source>
        <dbReference type="EMBL" id="KYO01092.1"/>
    </source>
</evidence>
<dbReference type="GeneID" id="24530149"/>
<evidence type="ECO:0000313" key="3">
    <source>
        <dbReference type="Proteomes" id="UP000076359"/>
    </source>
</evidence>
<dbReference type="Proteomes" id="UP000076359">
    <property type="component" value="Unassembled WGS sequence"/>
</dbReference>
<feature type="region of interest" description="Disordered" evidence="1">
    <location>
        <begin position="1078"/>
        <end position="1109"/>
    </location>
</feature>
<dbReference type="VEuPathDB" id="PlasmoDB:PRG01_0620500"/>
<evidence type="ECO:0008006" key="4">
    <source>
        <dbReference type="Google" id="ProtNLM"/>
    </source>
</evidence>
<feature type="region of interest" description="Disordered" evidence="1">
    <location>
        <begin position="1258"/>
        <end position="1280"/>
    </location>
</feature>